<dbReference type="InterPro" id="IPR004603">
    <property type="entry name" value="DNA_mismatch_endonuc_vsr"/>
</dbReference>
<evidence type="ECO:0000256" key="1">
    <source>
        <dbReference type="ARBA" id="ARBA00022722"/>
    </source>
</evidence>
<keyword evidence="1" id="KW-0540">Nuclease</keyword>
<evidence type="ECO:0000256" key="5">
    <source>
        <dbReference type="ARBA" id="ARBA00023204"/>
    </source>
</evidence>
<dbReference type="AlphaFoldDB" id="A0A382R4R5"/>
<organism evidence="6">
    <name type="scientific">marine metagenome</name>
    <dbReference type="NCBI Taxonomy" id="408172"/>
    <lineage>
        <taxon>unclassified sequences</taxon>
        <taxon>metagenomes</taxon>
        <taxon>ecological metagenomes</taxon>
    </lineage>
</organism>
<dbReference type="SUPFAM" id="SSF52980">
    <property type="entry name" value="Restriction endonuclease-like"/>
    <property type="match status" value="1"/>
</dbReference>
<name>A0A382R4R5_9ZZZZ</name>
<keyword evidence="2" id="KW-0255">Endonuclease</keyword>
<dbReference type="EMBL" id="UINC01119124">
    <property type="protein sequence ID" value="SVC92723.1"/>
    <property type="molecule type" value="Genomic_DNA"/>
</dbReference>
<keyword evidence="4" id="KW-0378">Hydrolase</keyword>
<dbReference type="InterPro" id="IPR011335">
    <property type="entry name" value="Restrct_endonuc-II-like"/>
</dbReference>
<sequence length="136" mass="16058">MKRMPRRDSGPEILLRRELHSLGLRFRIQYRGIPGTPDIAFTRARIAVFVDGCFWHQCPEHGVMPKANREWWRAKLEGNTERDRRKDRALLELGWLPFHVWEHEDATGAAGRIRDLWEKRTRSDWSPGRTGPSAFR</sequence>
<dbReference type="GO" id="GO:0016787">
    <property type="term" value="F:hydrolase activity"/>
    <property type="evidence" value="ECO:0007669"/>
    <property type="project" value="UniProtKB-KW"/>
</dbReference>
<gene>
    <name evidence="6" type="ORF">METZ01_LOCUS345577</name>
</gene>
<dbReference type="Gene3D" id="3.40.960.10">
    <property type="entry name" value="VSR Endonuclease"/>
    <property type="match status" value="1"/>
</dbReference>
<dbReference type="GO" id="GO:0004519">
    <property type="term" value="F:endonuclease activity"/>
    <property type="evidence" value="ECO:0007669"/>
    <property type="project" value="UniProtKB-KW"/>
</dbReference>
<evidence type="ECO:0000256" key="2">
    <source>
        <dbReference type="ARBA" id="ARBA00022759"/>
    </source>
</evidence>
<evidence type="ECO:0000256" key="4">
    <source>
        <dbReference type="ARBA" id="ARBA00022801"/>
    </source>
</evidence>
<dbReference type="CDD" id="cd00221">
    <property type="entry name" value="Vsr"/>
    <property type="match status" value="1"/>
</dbReference>
<keyword evidence="3" id="KW-0227">DNA damage</keyword>
<reference evidence="6" key="1">
    <citation type="submission" date="2018-05" db="EMBL/GenBank/DDBJ databases">
        <authorList>
            <person name="Lanie J.A."/>
            <person name="Ng W.-L."/>
            <person name="Kazmierczak K.M."/>
            <person name="Andrzejewski T.M."/>
            <person name="Davidsen T.M."/>
            <person name="Wayne K.J."/>
            <person name="Tettelin H."/>
            <person name="Glass J.I."/>
            <person name="Rusch D."/>
            <person name="Podicherti R."/>
            <person name="Tsui H.-C.T."/>
            <person name="Winkler M.E."/>
        </authorList>
    </citation>
    <scope>NUCLEOTIDE SEQUENCE</scope>
</reference>
<evidence type="ECO:0000256" key="3">
    <source>
        <dbReference type="ARBA" id="ARBA00022763"/>
    </source>
</evidence>
<accession>A0A382R4R5</accession>
<evidence type="ECO:0008006" key="7">
    <source>
        <dbReference type="Google" id="ProtNLM"/>
    </source>
</evidence>
<dbReference type="Pfam" id="PF03852">
    <property type="entry name" value="Vsr"/>
    <property type="match status" value="1"/>
</dbReference>
<dbReference type="NCBIfam" id="TIGR00632">
    <property type="entry name" value="vsr"/>
    <property type="match status" value="1"/>
</dbReference>
<proteinExistence type="predicted"/>
<keyword evidence="5" id="KW-0234">DNA repair</keyword>
<evidence type="ECO:0000313" key="6">
    <source>
        <dbReference type="EMBL" id="SVC92723.1"/>
    </source>
</evidence>
<protein>
    <recommendedName>
        <fullName evidence="7">DUF559 domain-containing protein</fullName>
    </recommendedName>
</protein>
<dbReference type="GO" id="GO:0006298">
    <property type="term" value="P:mismatch repair"/>
    <property type="evidence" value="ECO:0007669"/>
    <property type="project" value="InterPro"/>
</dbReference>